<evidence type="ECO:0000313" key="2">
    <source>
        <dbReference type="Proteomes" id="UP000683310"/>
    </source>
</evidence>
<keyword evidence="2" id="KW-1185">Reference proteome</keyword>
<sequence length="172" mass="17856">MRVRKNLIGLIVAGLAVGLVGGCSGSESKPAGMFDPCQEFSKSALRSAGYDPETRKDVPTIGDYSVKCQFTSFSGHETLSLEHPSVVAPVRSYEAYLATAQSAVNRPGGQAPTVTKINGRDAYVGPETILGCTVSLRTATGVMTVEVAYANGNTCVGAQNAATILEPGIGTR</sequence>
<organism evidence="1 2">
    <name type="scientific">Nocardia tengchongensis</name>
    <dbReference type="NCBI Taxonomy" id="2055889"/>
    <lineage>
        <taxon>Bacteria</taxon>
        <taxon>Bacillati</taxon>
        <taxon>Actinomycetota</taxon>
        <taxon>Actinomycetes</taxon>
        <taxon>Mycobacteriales</taxon>
        <taxon>Nocardiaceae</taxon>
        <taxon>Nocardia</taxon>
    </lineage>
</organism>
<evidence type="ECO:0000313" key="1">
    <source>
        <dbReference type="EMBL" id="QVI20788.1"/>
    </source>
</evidence>
<reference evidence="1 2" key="1">
    <citation type="submission" date="2021-04" db="EMBL/GenBank/DDBJ databases">
        <title>Nocardia tengchongensis.</title>
        <authorList>
            <person name="Zhuang k."/>
            <person name="Ran Y."/>
            <person name="Li W."/>
        </authorList>
    </citation>
    <scope>NUCLEOTIDE SEQUENCE [LARGE SCALE GENOMIC DNA]</scope>
    <source>
        <strain evidence="1 2">CFH S0057</strain>
    </source>
</reference>
<dbReference type="Proteomes" id="UP000683310">
    <property type="component" value="Chromosome"/>
</dbReference>
<gene>
    <name evidence="1" type="ORF">KHQ06_32630</name>
</gene>
<proteinExistence type="predicted"/>
<name>A0ABX8CLK2_9NOCA</name>
<dbReference type="PROSITE" id="PS51257">
    <property type="entry name" value="PROKAR_LIPOPROTEIN"/>
    <property type="match status" value="1"/>
</dbReference>
<accession>A0ABX8CLK2</accession>
<dbReference type="EMBL" id="CP074371">
    <property type="protein sequence ID" value="QVI20788.1"/>
    <property type="molecule type" value="Genomic_DNA"/>
</dbReference>
<protein>
    <submittedName>
        <fullName evidence="1">DUF3558 family protein</fullName>
    </submittedName>
</protein>